<feature type="transmembrane region" description="Helical" evidence="7">
    <location>
        <begin position="406"/>
        <end position="422"/>
    </location>
</feature>
<feature type="transmembrane region" description="Helical" evidence="7">
    <location>
        <begin position="310"/>
        <end position="333"/>
    </location>
</feature>
<feature type="transmembrane region" description="Helical" evidence="7">
    <location>
        <begin position="250"/>
        <end position="275"/>
    </location>
</feature>
<evidence type="ECO:0000256" key="4">
    <source>
        <dbReference type="ARBA" id="ARBA00022989"/>
    </source>
</evidence>
<evidence type="ECO:0000313" key="9">
    <source>
        <dbReference type="Proteomes" id="UP000250241"/>
    </source>
</evidence>
<organism evidence="8 9">
    <name type="scientific">Rothia aeria</name>
    <dbReference type="NCBI Taxonomy" id="172042"/>
    <lineage>
        <taxon>Bacteria</taxon>
        <taxon>Bacillati</taxon>
        <taxon>Actinomycetota</taxon>
        <taxon>Actinomycetes</taxon>
        <taxon>Micrococcales</taxon>
        <taxon>Micrococcaceae</taxon>
        <taxon>Rothia</taxon>
    </lineage>
</organism>
<reference evidence="8 9" key="1">
    <citation type="submission" date="2016-10" db="EMBL/GenBank/DDBJ databases">
        <title>Genome sequence of Rothia aeria strain JCM11412.</title>
        <authorList>
            <person name="Nambu T."/>
        </authorList>
    </citation>
    <scope>NUCLEOTIDE SEQUENCE [LARGE SCALE GENOMIC DNA]</scope>
    <source>
        <strain evidence="8 9">JCM 11412</strain>
    </source>
</reference>
<evidence type="ECO:0000256" key="3">
    <source>
        <dbReference type="ARBA" id="ARBA00022692"/>
    </source>
</evidence>
<protein>
    <submittedName>
        <fullName evidence="8">Putative transporter</fullName>
    </submittedName>
</protein>
<evidence type="ECO:0000256" key="2">
    <source>
        <dbReference type="ARBA" id="ARBA00022475"/>
    </source>
</evidence>
<feature type="transmembrane region" description="Helical" evidence="7">
    <location>
        <begin position="339"/>
        <end position="362"/>
    </location>
</feature>
<feature type="transmembrane region" description="Helical" evidence="7">
    <location>
        <begin position="54"/>
        <end position="77"/>
    </location>
</feature>
<feature type="transmembrane region" description="Helical" evidence="7">
    <location>
        <begin position="97"/>
        <end position="121"/>
    </location>
</feature>
<dbReference type="InterPro" id="IPR036259">
    <property type="entry name" value="MFS_trans_sf"/>
</dbReference>
<evidence type="ECO:0000256" key="5">
    <source>
        <dbReference type="ARBA" id="ARBA00023136"/>
    </source>
</evidence>
<dbReference type="GO" id="GO:0022857">
    <property type="term" value="F:transmembrane transporter activity"/>
    <property type="evidence" value="ECO:0007669"/>
    <property type="project" value="InterPro"/>
</dbReference>
<keyword evidence="2" id="KW-1003">Cell membrane</keyword>
<dbReference type="GO" id="GO:0005886">
    <property type="term" value="C:plasma membrane"/>
    <property type="evidence" value="ECO:0007669"/>
    <property type="project" value="UniProtKB-SubCell"/>
</dbReference>
<dbReference type="RefSeq" id="WP_128087078.1">
    <property type="nucleotide sequence ID" value="NZ_CBDEQU010000080.1"/>
</dbReference>
<feature type="transmembrane region" description="Helical" evidence="7">
    <location>
        <begin position="166"/>
        <end position="193"/>
    </location>
</feature>
<keyword evidence="4 7" id="KW-1133">Transmembrane helix</keyword>
<dbReference type="PANTHER" id="PTHR23513">
    <property type="entry name" value="INTEGRAL MEMBRANE EFFLUX PROTEIN-RELATED"/>
    <property type="match status" value="1"/>
</dbReference>
<dbReference type="Gene3D" id="1.20.1250.20">
    <property type="entry name" value="MFS general substrate transporter like domains"/>
    <property type="match status" value="1"/>
</dbReference>
<feature type="transmembrane region" description="Helical" evidence="7">
    <location>
        <begin position="281"/>
        <end position="303"/>
    </location>
</feature>
<evidence type="ECO:0000256" key="1">
    <source>
        <dbReference type="ARBA" id="ARBA00004651"/>
    </source>
</evidence>
<name>A0A2Z5QVD5_9MICC</name>
<dbReference type="PANTHER" id="PTHR23513:SF6">
    <property type="entry name" value="MAJOR FACILITATOR SUPERFAMILY ASSOCIATED DOMAIN-CONTAINING PROTEIN"/>
    <property type="match status" value="1"/>
</dbReference>
<keyword evidence="9" id="KW-1185">Reference proteome</keyword>
<proteinExistence type="predicted"/>
<dbReference type="EMBL" id="AP017895">
    <property type="protein sequence ID" value="BAV86353.1"/>
    <property type="molecule type" value="Genomic_DNA"/>
</dbReference>
<dbReference type="InterPro" id="IPR011701">
    <property type="entry name" value="MFS"/>
</dbReference>
<feature type="region of interest" description="Disordered" evidence="6">
    <location>
        <begin position="202"/>
        <end position="225"/>
    </location>
</feature>
<evidence type="ECO:0000313" key="8">
    <source>
        <dbReference type="EMBL" id="BAV86353.1"/>
    </source>
</evidence>
<evidence type="ECO:0000256" key="6">
    <source>
        <dbReference type="SAM" id="MobiDB-lite"/>
    </source>
</evidence>
<dbReference type="SUPFAM" id="SSF103473">
    <property type="entry name" value="MFS general substrate transporter"/>
    <property type="match status" value="1"/>
</dbReference>
<dbReference type="Proteomes" id="UP000250241">
    <property type="component" value="Chromosome"/>
</dbReference>
<evidence type="ECO:0000256" key="7">
    <source>
        <dbReference type="SAM" id="Phobius"/>
    </source>
</evidence>
<comment type="subcellular location">
    <subcellularLocation>
        <location evidence="1">Cell membrane</location>
        <topology evidence="1">Multi-pass membrane protein</topology>
    </subcellularLocation>
</comment>
<gene>
    <name evidence="8" type="ORF">RA11412_0054</name>
</gene>
<dbReference type="CDD" id="cd06173">
    <property type="entry name" value="MFS_MefA_like"/>
    <property type="match status" value="1"/>
</dbReference>
<keyword evidence="5 7" id="KW-0472">Membrane</keyword>
<sequence>MTPNTPASAPKNPLRANTAFQRTAAALALNQLSDAMSLITITFMVIAMNGSPELASLVLFCCSFTAITAGIISGTIVDRMTPRRALILSCATQTLGWVGVLALSMSGSHSIVVLTLILVLLTAASQLDYPSEQKIIAATVPVTDLGRASAIGQARESAANLFGAPIAGFIAGISLHLLLAAQGLLNLVALAVVPSRRSIDQYRKTKNNSDDPAPGGSTVSATDSAAPETTSGILADFKDGWRRVLADKTLLAIAAVTGIANFATTGIPLTLIYYYQSAGFSALWVGVLMGAFGAGVLTGSTLVGFLTDRLALSTLGICAVGTIAAGQLAAVFIHPTFWATAVVFALAGVPLPAFNASIMAYVNATTDEAAIGRVHSALGVPVMALMPAATLAAGVLFGAWGAGTTLLFFAVFMVLSLVLMLVQPGLRTLPKLSELEDVNS</sequence>
<dbReference type="GeneID" id="93862194"/>
<feature type="transmembrane region" description="Helical" evidence="7">
    <location>
        <begin position="374"/>
        <end position="400"/>
    </location>
</feature>
<dbReference type="AlphaFoldDB" id="A0A2Z5QVD5"/>
<dbReference type="Pfam" id="PF07690">
    <property type="entry name" value="MFS_1"/>
    <property type="match status" value="1"/>
</dbReference>
<dbReference type="KEGG" id="raj:RA11412_0054"/>
<keyword evidence="3 7" id="KW-0812">Transmembrane</keyword>
<accession>A0A2Z5QVD5</accession>